<dbReference type="Ensembl" id="ENSLOCT00000004103.1">
    <property type="protein sequence ID" value="ENSLOCP00000004095.1"/>
    <property type="gene ID" value="ENSLOCG00000003458.1"/>
</dbReference>
<dbReference type="InterPro" id="IPR006045">
    <property type="entry name" value="Cupin_1"/>
</dbReference>
<dbReference type="GeneTree" id="ENSGT00390000003755"/>
<dbReference type="PANTHER" id="PTHR35349:SF4">
    <property type="entry name" value="CUPIN TYPE-1 DOMAIN-CONTAINING PROTEIN"/>
    <property type="match status" value="1"/>
</dbReference>
<dbReference type="HOGENOM" id="CLU_030515_0_1_1"/>
<name>W5M6T7_LEPOC</name>
<dbReference type="Proteomes" id="UP000018468">
    <property type="component" value="Linkage group LG2"/>
</dbReference>
<dbReference type="Bgee" id="ENSLOCG00000003458">
    <property type="expression patterns" value="Expressed in mesonephros and 13 other cell types or tissues"/>
</dbReference>
<reference evidence="2" key="2">
    <citation type="submission" date="2025-08" db="UniProtKB">
        <authorList>
            <consortium name="Ensembl"/>
        </authorList>
    </citation>
    <scope>IDENTIFICATION</scope>
</reference>
<dbReference type="GO" id="GO:0005886">
    <property type="term" value="C:plasma membrane"/>
    <property type="evidence" value="ECO:0000318"/>
    <property type="project" value="GO_Central"/>
</dbReference>
<dbReference type="AlphaFoldDB" id="W5M6T7"/>
<reference evidence="3" key="1">
    <citation type="submission" date="2011-12" db="EMBL/GenBank/DDBJ databases">
        <title>The Draft Genome of Lepisosteus oculatus.</title>
        <authorList>
            <consortium name="The Broad Institute Genome Assembly &amp; Analysis Group"/>
            <consortium name="Computational R&amp;D Group"/>
            <consortium name="and Sequencing Platform"/>
            <person name="Di Palma F."/>
            <person name="Alfoldi J."/>
            <person name="Johnson J."/>
            <person name="Berlin A."/>
            <person name="Gnerre S."/>
            <person name="Jaffe D."/>
            <person name="MacCallum I."/>
            <person name="Young S."/>
            <person name="Walker B.J."/>
            <person name="Lander E.S."/>
            <person name="Lindblad-Toh K."/>
        </authorList>
    </citation>
    <scope>NUCLEOTIDE SEQUENCE [LARGE SCALE GENOMIC DNA]</scope>
</reference>
<evidence type="ECO:0000313" key="2">
    <source>
        <dbReference type="Ensembl" id="ENSLOCP00000004095.1"/>
    </source>
</evidence>
<dbReference type="GO" id="GO:0005794">
    <property type="term" value="C:Golgi apparatus"/>
    <property type="evidence" value="ECO:0000318"/>
    <property type="project" value="GO_Central"/>
</dbReference>
<accession>W5M6T7</accession>
<dbReference type="EMBL" id="AHAT01012567">
    <property type="status" value="NOT_ANNOTATED_CDS"/>
    <property type="molecule type" value="Genomic_DNA"/>
</dbReference>
<dbReference type="OMA" id="HWHPNND"/>
<dbReference type="GO" id="GO:0008284">
    <property type="term" value="P:positive regulation of cell population proliferation"/>
    <property type="evidence" value="ECO:0000318"/>
    <property type="project" value="GO_Central"/>
</dbReference>
<dbReference type="InterPro" id="IPR011051">
    <property type="entry name" value="RmlC_Cupin_sf"/>
</dbReference>
<evidence type="ECO:0000259" key="1">
    <source>
        <dbReference type="SMART" id="SM00835"/>
    </source>
</evidence>
<organism evidence="2 3">
    <name type="scientific">Lepisosteus oculatus</name>
    <name type="common">Spotted gar</name>
    <dbReference type="NCBI Taxonomy" id="7918"/>
    <lineage>
        <taxon>Eukaryota</taxon>
        <taxon>Metazoa</taxon>
        <taxon>Chordata</taxon>
        <taxon>Craniata</taxon>
        <taxon>Vertebrata</taxon>
        <taxon>Euteleostomi</taxon>
        <taxon>Actinopterygii</taxon>
        <taxon>Neopterygii</taxon>
        <taxon>Holostei</taxon>
        <taxon>Semionotiformes</taxon>
        <taxon>Lepisosteidae</taxon>
        <taxon>Lepisosteus</taxon>
    </lineage>
</organism>
<dbReference type="InterPro" id="IPR053297">
    <property type="entry name" value="Dynactin-associated"/>
</dbReference>
<dbReference type="PANTHER" id="PTHR35349">
    <property type="entry name" value="DYNACTIN-ASSOCIATED PROTEIN"/>
    <property type="match status" value="1"/>
</dbReference>
<feature type="domain" description="Cupin type-1" evidence="1">
    <location>
        <begin position="285"/>
        <end position="416"/>
    </location>
</feature>
<dbReference type="eggNOG" id="ENOG502S8FI">
    <property type="taxonomic scope" value="Eukaryota"/>
</dbReference>
<protein>
    <recommendedName>
        <fullName evidence="1">Cupin type-1 domain-containing protein</fullName>
    </recommendedName>
</protein>
<dbReference type="InterPro" id="IPR014710">
    <property type="entry name" value="RmlC-like_jellyroll"/>
</dbReference>
<proteinExistence type="predicted"/>
<dbReference type="Gene3D" id="2.60.120.10">
    <property type="entry name" value="Jelly Rolls"/>
    <property type="match status" value="2"/>
</dbReference>
<reference evidence="2" key="3">
    <citation type="submission" date="2025-09" db="UniProtKB">
        <authorList>
            <consortium name="Ensembl"/>
        </authorList>
    </citation>
    <scope>IDENTIFICATION</scope>
</reference>
<dbReference type="STRING" id="7918.ENSLOCP00000004095"/>
<dbReference type="InParanoid" id="W5M6T7"/>
<feature type="domain" description="Cupin type-1" evidence="1">
    <location>
        <begin position="86"/>
        <end position="240"/>
    </location>
</feature>
<dbReference type="SMART" id="SM00835">
    <property type="entry name" value="Cupin_1"/>
    <property type="match status" value="2"/>
</dbReference>
<dbReference type="Pfam" id="PF00190">
    <property type="entry name" value="Cupin_1"/>
    <property type="match status" value="2"/>
</dbReference>
<keyword evidence="3" id="KW-1185">Reference proteome</keyword>
<evidence type="ECO:0000313" key="3">
    <source>
        <dbReference type="Proteomes" id="UP000018468"/>
    </source>
</evidence>
<dbReference type="GO" id="GO:0042981">
    <property type="term" value="P:regulation of apoptotic process"/>
    <property type="evidence" value="ECO:0000318"/>
    <property type="project" value="GO_Central"/>
</dbReference>
<sequence>SLMKTFFVCLLASFVTITLGVSLVLFTPSLRLPNKEKPEESSKLLSSNPPVDPKFKYLNQMEKTKKFVLSGGVVQWARYRKNPKDYDTKEEEEFGSSINANDAKMTASTLLIKPNGCRVPHWHFNANEHGFLATGTVWIGILDSAPFSVTSYNVTAGQVIFLPRSTLHWMKCVGQEDCLFVLFFTTHEELVTRDVDDVFYATPQDIAARSLKPAGGVDFIRSFKQPAENQAVNLPPNLNELVRKASYTQSRDFLVARYFYDLKASKQYRYPGGIIQWARYTKDQTGLSRNEIIFAKSLNEHEDTVTIATMRIFTNGMRQPHYHFNANEMGYVLSGCGKVGVVGRDVVNFDIEKGDVFFFPHGTHHYIKSTCDEDLLLVIAYSTGNELQTLDMNIYFQSTADFILAQLFLKKQDEFQKIPTFKEPQDINLP</sequence>
<dbReference type="SUPFAM" id="SSF51182">
    <property type="entry name" value="RmlC-like cupins"/>
    <property type="match status" value="1"/>
</dbReference>